<accession>A0ABD3EIF9</accession>
<sequence>MQFLVTTEANPWPASNLRPLQNRPICLENPLLRRNYSFIRRRLRSPFFPSAPKPYAIPLQRIDKGLFQQQNPH</sequence>
<dbReference type="AlphaFoldDB" id="A0ABD3EIF9"/>
<gene>
    <name evidence="1" type="ORF">CASFOL_002500</name>
</gene>
<evidence type="ECO:0000313" key="1">
    <source>
        <dbReference type="EMBL" id="KAL3652819.1"/>
    </source>
</evidence>
<protein>
    <submittedName>
        <fullName evidence="1">Uncharacterized protein</fullName>
    </submittedName>
</protein>
<organism evidence="1 2">
    <name type="scientific">Castilleja foliolosa</name>
    <dbReference type="NCBI Taxonomy" id="1961234"/>
    <lineage>
        <taxon>Eukaryota</taxon>
        <taxon>Viridiplantae</taxon>
        <taxon>Streptophyta</taxon>
        <taxon>Embryophyta</taxon>
        <taxon>Tracheophyta</taxon>
        <taxon>Spermatophyta</taxon>
        <taxon>Magnoliopsida</taxon>
        <taxon>eudicotyledons</taxon>
        <taxon>Gunneridae</taxon>
        <taxon>Pentapetalae</taxon>
        <taxon>asterids</taxon>
        <taxon>lamiids</taxon>
        <taxon>Lamiales</taxon>
        <taxon>Orobanchaceae</taxon>
        <taxon>Pedicularideae</taxon>
        <taxon>Castillejinae</taxon>
        <taxon>Castilleja</taxon>
    </lineage>
</organism>
<comment type="caution">
    <text evidence="1">The sequence shown here is derived from an EMBL/GenBank/DDBJ whole genome shotgun (WGS) entry which is preliminary data.</text>
</comment>
<proteinExistence type="predicted"/>
<reference evidence="2" key="1">
    <citation type="journal article" date="2024" name="IScience">
        <title>Strigolactones Initiate the Formation of Haustorium-like Structures in Castilleja.</title>
        <authorList>
            <person name="Buerger M."/>
            <person name="Peterson D."/>
            <person name="Chory J."/>
        </authorList>
    </citation>
    <scope>NUCLEOTIDE SEQUENCE [LARGE SCALE GENOMIC DNA]</scope>
</reference>
<dbReference type="Proteomes" id="UP001632038">
    <property type="component" value="Unassembled WGS sequence"/>
</dbReference>
<name>A0ABD3EIF9_9LAMI</name>
<evidence type="ECO:0000313" key="2">
    <source>
        <dbReference type="Proteomes" id="UP001632038"/>
    </source>
</evidence>
<dbReference type="EMBL" id="JAVIJP010000005">
    <property type="protein sequence ID" value="KAL3652819.1"/>
    <property type="molecule type" value="Genomic_DNA"/>
</dbReference>
<keyword evidence="2" id="KW-1185">Reference proteome</keyword>